<protein>
    <submittedName>
        <fullName evidence="7">Thiamine pyrophosphate-binding protein</fullName>
    </submittedName>
</protein>
<dbReference type="PANTHER" id="PTHR18968:SF129">
    <property type="entry name" value="ACETOLACTATE SYNTHASE"/>
    <property type="match status" value="1"/>
</dbReference>
<dbReference type="Pfam" id="PF00205">
    <property type="entry name" value="TPP_enzyme_M"/>
    <property type="match status" value="1"/>
</dbReference>
<evidence type="ECO:0000256" key="1">
    <source>
        <dbReference type="ARBA" id="ARBA00007812"/>
    </source>
</evidence>
<dbReference type="Pfam" id="PF02775">
    <property type="entry name" value="TPP_enzyme_C"/>
    <property type="match status" value="1"/>
</dbReference>
<dbReference type="GO" id="GO:0005948">
    <property type="term" value="C:acetolactate synthase complex"/>
    <property type="evidence" value="ECO:0007669"/>
    <property type="project" value="TreeGrafter"/>
</dbReference>
<dbReference type="Proteomes" id="UP000265926">
    <property type="component" value="Unassembled WGS sequence"/>
</dbReference>
<evidence type="ECO:0000313" key="7">
    <source>
        <dbReference type="EMBL" id="RIJ50234.1"/>
    </source>
</evidence>
<dbReference type="GO" id="GO:0009099">
    <property type="term" value="P:L-valine biosynthetic process"/>
    <property type="evidence" value="ECO:0007669"/>
    <property type="project" value="TreeGrafter"/>
</dbReference>
<keyword evidence="2 3" id="KW-0786">Thiamine pyrophosphate</keyword>
<dbReference type="PROSITE" id="PS00187">
    <property type="entry name" value="TPP_ENZYMES"/>
    <property type="match status" value="1"/>
</dbReference>
<dbReference type="GO" id="GO:0003984">
    <property type="term" value="F:acetolactate synthase activity"/>
    <property type="evidence" value="ECO:0007669"/>
    <property type="project" value="TreeGrafter"/>
</dbReference>
<evidence type="ECO:0000259" key="4">
    <source>
        <dbReference type="Pfam" id="PF00205"/>
    </source>
</evidence>
<organism evidence="7 8">
    <name type="scientific">Maribellus luteus</name>
    <dbReference type="NCBI Taxonomy" id="2305463"/>
    <lineage>
        <taxon>Bacteria</taxon>
        <taxon>Pseudomonadati</taxon>
        <taxon>Bacteroidota</taxon>
        <taxon>Bacteroidia</taxon>
        <taxon>Marinilabiliales</taxon>
        <taxon>Prolixibacteraceae</taxon>
        <taxon>Maribellus</taxon>
    </lineage>
</organism>
<dbReference type="EMBL" id="QWGR01000002">
    <property type="protein sequence ID" value="RIJ50234.1"/>
    <property type="molecule type" value="Genomic_DNA"/>
</dbReference>
<evidence type="ECO:0000256" key="3">
    <source>
        <dbReference type="RuleBase" id="RU362132"/>
    </source>
</evidence>
<keyword evidence="8" id="KW-1185">Reference proteome</keyword>
<dbReference type="InterPro" id="IPR029035">
    <property type="entry name" value="DHS-like_NAD/FAD-binding_dom"/>
</dbReference>
<comment type="similarity">
    <text evidence="1 3">Belongs to the TPP enzyme family.</text>
</comment>
<gene>
    <name evidence="7" type="ORF">D1614_04980</name>
</gene>
<reference evidence="7 8" key="1">
    <citation type="submission" date="2018-08" db="EMBL/GenBank/DDBJ databases">
        <title>Pallidiluteibacterium maritimus gen. nov., sp. nov., isolated from coastal sediment.</title>
        <authorList>
            <person name="Zhou L.Y."/>
        </authorList>
    </citation>
    <scope>NUCLEOTIDE SEQUENCE [LARGE SCALE GENOMIC DNA]</scope>
    <source>
        <strain evidence="7 8">XSD2</strain>
    </source>
</reference>
<feature type="domain" description="Thiamine pyrophosphate enzyme central" evidence="4">
    <location>
        <begin position="195"/>
        <end position="322"/>
    </location>
</feature>
<dbReference type="InterPro" id="IPR029061">
    <property type="entry name" value="THDP-binding"/>
</dbReference>
<proteinExistence type="inferred from homology"/>
<feature type="domain" description="Thiamine pyrophosphate enzyme TPP-binding" evidence="5">
    <location>
        <begin position="380"/>
        <end position="527"/>
    </location>
</feature>
<feature type="domain" description="Thiamine pyrophosphate enzyme N-terminal TPP-binding" evidence="6">
    <location>
        <begin position="3"/>
        <end position="114"/>
    </location>
</feature>
<dbReference type="PANTHER" id="PTHR18968">
    <property type="entry name" value="THIAMINE PYROPHOSPHATE ENZYMES"/>
    <property type="match status" value="1"/>
</dbReference>
<accession>A0A399T5K0</accession>
<dbReference type="GO" id="GO:0009097">
    <property type="term" value="P:isoleucine biosynthetic process"/>
    <property type="evidence" value="ECO:0007669"/>
    <property type="project" value="TreeGrafter"/>
</dbReference>
<dbReference type="Pfam" id="PF02776">
    <property type="entry name" value="TPP_enzyme_N"/>
    <property type="match status" value="1"/>
</dbReference>
<dbReference type="OrthoDB" id="4494979at2"/>
<dbReference type="CDD" id="cd07035">
    <property type="entry name" value="TPP_PYR_POX_like"/>
    <property type="match status" value="1"/>
</dbReference>
<dbReference type="Gene3D" id="3.40.50.970">
    <property type="match status" value="2"/>
</dbReference>
<dbReference type="CDD" id="cd00568">
    <property type="entry name" value="TPP_enzymes"/>
    <property type="match status" value="1"/>
</dbReference>
<evidence type="ECO:0000259" key="5">
    <source>
        <dbReference type="Pfam" id="PF02775"/>
    </source>
</evidence>
<dbReference type="SUPFAM" id="SSF52467">
    <property type="entry name" value="DHS-like NAD/FAD-binding domain"/>
    <property type="match status" value="1"/>
</dbReference>
<dbReference type="InterPro" id="IPR012001">
    <property type="entry name" value="Thiamin_PyroP_enz_TPP-bd_dom"/>
</dbReference>
<dbReference type="InterPro" id="IPR045229">
    <property type="entry name" value="TPP_enz"/>
</dbReference>
<sequence length="544" mass="59872">MPTVAQQFAHTLRDIGVRYVFGVPSGNMIDYIEALREEEGIDFILVGHEATAAIMADICGRLTGIPGVCFATFGPGATNLSTGVGEALLDRSPVLAFTDEMPDHLLNRVVQMNVNHQQLFFPLTKHTTRMNAGNVEDIILKAAGIATSDVPGPVHIGVPADIGRQQVRETGNELEYLRVEKKRWSPLVPEQVRKIERLWKKSEKPVLAVGMAAVRAGVKDLIVELAEKNNIPVVLTPMAKGIFPEDHPLYVGVLFHALSDTVAETHGEADLIVGIGYDPVEFNYEDWMPAVPLIHIDEKEADVDTGKLREVLNVTGNIEVALLELLNLSSSPKKWDRDELAERRNRMFQKLLPPPETFGPRTILHKLREALPPEGILTVDVGAHLHLLGQMWRTPSPEKLFMTNGWSGMGFAIPAAMAAKLNNPTLPVVALLGDGGFYMTVGELAAAKRLHLNIVFVVIYDQSLSLIHIKQKKKAYNPHYGTDLDLLPEVATNHYFGVPVLRATDVGTYQQALETAFSAQGPVVLEVFVDAGEYSDLLLRANRL</sequence>
<dbReference type="InterPro" id="IPR000399">
    <property type="entry name" value="TPP-bd_CS"/>
</dbReference>
<dbReference type="InterPro" id="IPR012000">
    <property type="entry name" value="Thiamin_PyroP_enz_cen_dom"/>
</dbReference>
<comment type="caution">
    <text evidence="7">The sequence shown here is derived from an EMBL/GenBank/DDBJ whole genome shotgun (WGS) entry which is preliminary data.</text>
</comment>
<name>A0A399T5K0_9BACT</name>
<evidence type="ECO:0000259" key="6">
    <source>
        <dbReference type="Pfam" id="PF02776"/>
    </source>
</evidence>
<evidence type="ECO:0000256" key="2">
    <source>
        <dbReference type="ARBA" id="ARBA00023052"/>
    </source>
</evidence>
<evidence type="ECO:0000313" key="8">
    <source>
        <dbReference type="Proteomes" id="UP000265926"/>
    </source>
</evidence>
<dbReference type="RefSeq" id="WP_119436919.1">
    <property type="nucleotide sequence ID" value="NZ_QWGR01000002.1"/>
</dbReference>
<dbReference type="GO" id="GO:0030976">
    <property type="term" value="F:thiamine pyrophosphate binding"/>
    <property type="evidence" value="ECO:0007669"/>
    <property type="project" value="InterPro"/>
</dbReference>
<dbReference type="InterPro" id="IPR011766">
    <property type="entry name" value="TPP_enzyme_TPP-bd"/>
</dbReference>
<dbReference type="SUPFAM" id="SSF52518">
    <property type="entry name" value="Thiamin diphosphate-binding fold (THDP-binding)"/>
    <property type="match status" value="2"/>
</dbReference>
<dbReference type="GO" id="GO:0050660">
    <property type="term" value="F:flavin adenine dinucleotide binding"/>
    <property type="evidence" value="ECO:0007669"/>
    <property type="project" value="TreeGrafter"/>
</dbReference>
<dbReference type="GO" id="GO:0000287">
    <property type="term" value="F:magnesium ion binding"/>
    <property type="evidence" value="ECO:0007669"/>
    <property type="project" value="InterPro"/>
</dbReference>
<dbReference type="AlphaFoldDB" id="A0A399T5K0"/>
<dbReference type="Gene3D" id="3.40.50.1220">
    <property type="entry name" value="TPP-binding domain"/>
    <property type="match status" value="1"/>
</dbReference>